<dbReference type="PANTHER" id="PTHR30151">
    <property type="entry name" value="ALKANE SULFONATE ABC TRANSPORTER-RELATED, MEMBRANE SUBUNIT"/>
    <property type="match status" value="1"/>
</dbReference>
<dbReference type="STRING" id="225345.CLCHR_33540"/>
<comment type="similarity">
    <text evidence="7">Belongs to the binding-protein-dependent transport system permease family.</text>
</comment>
<dbReference type="InterPro" id="IPR000515">
    <property type="entry name" value="MetI-like"/>
</dbReference>
<evidence type="ECO:0000256" key="6">
    <source>
        <dbReference type="ARBA" id="ARBA00023136"/>
    </source>
</evidence>
<keyword evidence="10" id="KW-1185">Reference proteome</keyword>
<feature type="transmembrane region" description="Helical" evidence="7">
    <location>
        <begin position="226"/>
        <end position="245"/>
    </location>
</feature>
<dbReference type="InterPro" id="IPR035906">
    <property type="entry name" value="MetI-like_sf"/>
</dbReference>
<dbReference type="CDD" id="cd06261">
    <property type="entry name" value="TM_PBP2"/>
    <property type="match status" value="1"/>
</dbReference>
<dbReference type="GO" id="GO:0042918">
    <property type="term" value="P:alkanesulfonate transmembrane transport"/>
    <property type="evidence" value="ECO:0007669"/>
    <property type="project" value="UniProtKB-ARBA"/>
</dbReference>
<feature type="transmembrane region" description="Helical" evidence="7">
    <location>
        <begin position="131"/>
        <end position="150"/>
    </location>
</feature>
<evidence type="ECO:0000256" key="2">
    <source>
        <dbReference type="ARBA" id="ARBA00022448"/>
    </source>
</evidence>
<dbReference type="OrthoDB" id="9796361at2"/>
<evidence type="ECO:0000313" key="10">
    <source>
        <dbReference type="Proteomes" id="UP000191056"/>
    </source>
</evidence>
<dbReference type="EMBL" id="MZGT01000048">
    <property type="protein sequence ID" value="OPJ59676.1"/>
    <property type="molecule type" value="Genomic_DNA"/>
</dbReference>
<keyword evidence="6 7" id="KW-0472">Membrane</keyword>
<dbReference type="PANTHER" id="PTHR30151:SF25">
    <property type="entry name" value="TAURINE TRANSPORT SYSTEM PERMEASE PROTEIN TAUC"/>
    <property type="match status" value="1"/>
</dbReference>
<evidence type="ECO:0000256" key="4">
    <source>
        <dbReference type="ARBA" id="ARBA00022692"/>
    </source>
</evidence>
<organism evidence="9 10">
    <name type="scientific">Clostridium chromiireducens</name>
    <dbReference type="NCBI Taxonomy" id="225345"/>
    <lineage>
        <taxon>Bacteria</taxon>
        <taxon>Bacillati</taxon>
        <taxon>Bacillota</taxon>
        <taxon>Clostridia</taxon>
        <taxon>Eubacteriales</taxon>
        <taxon>Clostridiaceae</taxon>
        <taxon>Clostridium</taxon>
    </lineage>
</organism>
<feature type="transmembrane region" description="Helical" evidence="7">
    <location>
        <begin position="76"/>
        <end position="94"/>
    </location>
</feature>
<dbReference type="PROSITE" id="PS50928">
    <property type="entry name" value="ABC_TM1"/>
    <property type="match status" value="1"/>
</dbReference>
<dbReference type="Pfam" id="PF00528">
    <property type="entry name" value="BPD_transp_1"/>
    <property type="match status" value="1"/>
</dbReference>
<dbReference type="AlphaFoldDB" id="A0A1V4IIC0"/>
<comment type="caution">
    <text evidence="9">The sequence shown here is derived from an EMBL/GenBank/DDBJ whole genome shotgun (WGS) entry which is preliminary data.</text>
</comment>
<evidence type="ECO:0000313" key="9">
    <source>
        <dbReference type="EMBL" id="OPJ59676.1"/>
    </source>
</evidence>
<name>A0A1V4IIC0_9CLOT</name>
<evidence type="ECO:0000256" key="3">
    <source>
        <dbReference type="ARBA" id="ARBA00022475"/>
    </source>
</evidence>
<dbReference type="FunFam" id="1.10.3720.10:FF:000003">
    <property type="entry name" value="Aliphatic sulfonate ABC transporter permease"/>
    <property type="match status" value="1"/>
</dbReference>
<dbReference type="RefSeq" id="WP_079440945.1">
    <property type="nucleotide sequence ID" value="NZ_JBLZIA010000011.1"/>
</dbReference>
<gene>
    <name evidence="9" type="primary">ssuC_10</name>
    <name evidence="9" type="ORF">CLCHR_33540</name>
</gene>
<accession>A0A1V4IIC0</accession>
<keyword evidence="3" id="KW-1003">Cell membrane</keyword>
<protein>
    <submittedName>
        <fullName evidence="9">Putative aliphatic sulfonates transport permease protein SsuC</fullName>
    </submittedName>
</protein>
<keyword evidence="2 7" id="KW-0813">Transport</keyword>
<dbReference type="SUPFAM" id="SSF161098">
    <property type="entry name" value="MetI-like"/>
    <property type="match status" value="1"/>
</dbReference>
<keyword evidence="4 7" id="KW-0812">Transmembrane</keyword>
<comment type="subcellular location">
    <subcellularLocation>
        <location evidence="1 7">Cell membrane</location>
        <topology evidence="1 7">Multi-pass membrane protein</topology>
    </subcellularLocation>
</comment>
<feature type="transmembrane region" description="Helical" evidence="7">
    <location>
        <begin position="12"/>
        <end position="31"/>
    </location>
</feature>
<evidence type="ECO:0000256" key="5">
    <source>
        <dbReference type="ARBA" id="ARBA00022989"/>
    </source>
</evidence>
<evidence type="ECO:0000256" key="1">
    <source>
        <dbReference type="ARBA" id="ARBA00004651"/>
    </source>
</evidence>
<evidence type="ECO:0000259" key="8">
    <source>
        <dbReference type="PROSITE" id="PS50928"/>
    </source>
</evidence>
<dbReference type="GO" id="GO:0010438">
    <property type="term" value="P:cellular response to sulfur starvation"/>
    <property type="evidence" value="ECO:0007669"/>
    <property type="project" value="TreeGrafter"/>
</dbReference>
<proteinExistence type="inferred from homology"/>
<keyword evidence="5 7" id="KW-1133">Transmembrane helix</keyword>
<reference evidence="9 10" key="1">
    <citation type="submission" date="2017-03" db="EMBL/GenBank/DDBJ databases">
        <title>Genome sequence of Clostridium chromiireducens DSM 23318.</title>
        <authorList>
            <person name="Poehlein A."/>
            <person name="Daniel R."/>
        </authorList>
    </citation>
    <scope>NUCLEOTIDE SEQUENCE [LARGE SCALE GENOMIC DNA]</scope>
    <source>
        <strain evidence="9 10">DSM 23318</strain>
    </source>
</reference>
<dbReference type="Proteomes" id="UP000191056">
    <property type="component" value="Unassembled WGS sequence"/>
</dbReference>
<feature type="domain" description="ABC transmembrane type-1" evidence="8">
    <location>
        <begin position="65"/>
        <end position="245"/>
    </location>
</feature>
<sequence>MNKSKKVKNNVLFLVLYLALPVIILLIWKAADIGGYIKPYTMPAPEKVLKTAGDILKDGTLIKHIVASFLRVLEGFLIALILALTLGIGVGLSKKLEIFTDITVQIIKPIPPIAWIPLAILWFGIGEFSKIFIIVLGAFFPILLNVVDGIKNIDDKYLELGRVYEVPKAKFIRGVILPGALPSIMTGVRLGLGNAWVCVVAAEMIAATKGVGYMLTDGRNMSRPDLVILGMLIIGIVGKLMDDVLKKISIRITKWN</sequence>
<dbReference type="GO" id="GO:0005886">
    <property type="term" value="C:plasma membrane"/>
    <property type="evidence" value="ECO:0007669"/>
    <property type="project" value="UniProtKB-SubCell"/>
</dbReference>
<dbReference type="Gene3D" id="1.10.3720.10">
    <property type="entry name" value="MetI-like"/>
    <property type="match status" value="1"/>
</dbReference>
<feature type="transmembrane region" description="Helical" evidence="7">
    <location>
        <begin position="171"/>
        <end position="192"/>
    </location>
</feature>
<feature type="transmembrane region" description="Helical" evidence="7">
    <location>
        <begin position="106"/>
        <end position="125"/>
    </location>
</feature>
<evidence type="ECO:0000256" key="7">
    <source>
        <dbReference type="RuleBase" id="RU363032"/>
    </source>
</evidence>